<organism evidence="1 2">
    <name type="scientific">Hibiscus sabdariffa</name>
    <name type="common">roselle</name>
    <dbReference type="NCBI Taxonomy" id="183260"/>
    <lineage>
        <taxon>Eukaryota</taxon>
        <taxon>Viridiplantae</taxon>
        <taxon>Streptophyta</taxon>
        <taxon>Embryophyta</taxon>
        <taxon>Tracheophyta</taxon>
        <taxon>Spermatophyta</taxon>
        <taxon>Magnoliopsida</taxon>
        <taxon>eudicotyledons</taxon>
        <taxon>Gunneridae</taxon>
        <taxon>Pentapetalae</taxon>
        <taxon>rosids</taxon>
        <taxon>malvids</taxon>
        <taxon>Malvales</taxon>
        <taxon>Malvaceae</taxon>
        <taxon>Malvoideae</taxon>
        <taxon>Hibiscus</taxon>
    </lineage>
</organism>
<sequence>MRSKFTAHSRCFPPHTRYPYRRYEPSSVQVKAYNDLNVPKTSFTKEVTKASACGRSSPHILVISLLTLAPLSTDRYPYRRYEPSSVQVKAYNDLNVPKTSFN</sequence>
<accession>A0ABR2QVB4</accession>
<name>A0ABR2QVB4_9ROSI</name>
<proteinExistence type="predicted"/>
<comment type="caution">
    <text evidence="1">The sequence shown here is derived from an EMBL/GenBank/DDBJ whole genome shotgun (WGS) entry which is preliminary data.</text>
</comment>
<evidence type="ECO:0000313" key="2">
    <source>
        <dbReference type="Proteomes" id="UP001396334"/>
    </source>
</evidence>
<evidence type="ECO:0000313" key="1">
    <source>
        <dbReference type="EMBL" id="KAK9004615.1"/>
    </source>
</evidence>
<gene>
    <name evidence="1" type="ORF">V6N11_042078</name>
</gene>
<dbReference type="Proteomes" id="UP001396334">
    <property type="component" value="Unassembled WGS sequence"/>
</dbReference>
<dbReference type="EMBL" id="JBBPBN010000030">
    <property type="protein sequence ID" value="KAK9004615.1"/>
    <property type="molecule type" value="Genomic_DNA"/>
</dbReference>
<keyword evidence="2" id="KW-1185">Reference proteome</keyword>
<protein>
    <submittedName>
        <fullName evidence="1">Uncharacterized protein</fullName>
    </submittedName>
</protein>
<reference evidence="1 2" key="1">
    <citation type="journal article" date="2024" name="G3 (Bethesda)">
        <title>Genome assembly of Hibiscus sabdariffa L. provides insights into metabolisms of medicinal natural products.</title>
        <authorList>
            <person name="Kim T."/>
        </authorList>
    </citation>
    <scope>NUCLEOTIDE SEQUENCE [LARGE SCALE GENOMIC DNA]</scope>
    <source>
        <strain evidence="1">TK-2024</strain>
        <tissue evidence="1">Old leaves</tissue>
    </source>
</reference>